<dbReference type="GO" id="GO:0000976">
    <property type="term" value="F:transcription cis-regulatory region binding"/>
    <property type="evidence" value="ECO:0007669"/>
    <property type="project" value="TreeGrafter"/>
</dbReference>
<dbReference type="KEGG" id="tcd:AAIA72_08855"/>
<evidence type="ECO:0000256" key="2">
    <source>
        <dbReference type="ARBA" id="ARBA00023125"/>
    </source>
</evidence>
<dbReference type="PANTHER" id="PTHR30055">
    <property type="entry name" value="HTH-TYPE TRANSCRIPTIONAL REGULATOR RUTR"/>
    <property type="match status" value="1"/>
</dbReference>
<evidence type="ECO:0000313" key="6">
    <source>
        <dbReference type="EMBL" id="XDT70922.1"/>
    </source>
</evidence>
<keyword evidence="2 4" id="KW-0238">DNA-binding</keyword>
<feature type="DNA-binding region" description="H-T-H motif" evidence="4">
    <location>
        <begin position="40"/>
        <end position="59"/>
    </location>
</feature>
<evidence type="ECO:0000256" key="4">
    <source>
        <dbReference type="PROSITE-ProRule" id="PRU00335"/>
    </source>
</evidence>
<dbReference type="EMBL" id="CP154858">
    <property type="protein sequence ID" value="XDT70922.1"/>
    <property type="molecule type" value="Genomic_DNA"/>
</dbReference>
<dbReference type="RefSeq" id="WP_369599963.1">
    <property type="nucleotide sequence ID" value="NZ_CP154858.1"/>
</dbReference>
<dbReference type="GO" id="GO:0003700">
    <property type="term" value="F:DNA-binding transcription factor activity"/>
    <property type="evidence" value="ECO:0007669"/>
    <property type="project" value="TreeGrafter"/>
</dbReference>
<dbReference type="PRINTS" id="PR00455">
    <property type="entry name" value="HTHTETR"/>
</dbReference>
<dbReference type="Pfam" id="PF17928">
    <property type="entry name" value="TetR_C_22"/>
    <property type="match status" value="1"/>
</dbReference>
<evidence type="ECO:0000256" key="1">
    <source>
        <dbReference type="ARBA" id="ARBA00023015"/>
    </source>
</evidence>
<feature type="domain" description="HTH tetR-type" evidence="5">
    <location>
        <begin position="17"/>
        <end position="77"/>
    </location>
</feature>
<keyword evidence="1" id="KW-0805">Transcription regulation</keyword>
<sequence length="214" mass="23511">MTSSLSPRRKPAQSRSRKRVDAILSAVVRLVVDKGYAQVSMREVARELGIPISSLYQYFPSKEAIAAALADHYMGELHRLLPGTLARLDLKTPTGELIAAGVGAIVDAYWQYYRAHPELPALWAACQADPALQARDRAQCENQARDLARLMAAHARRPADDPDLLAHARWCVETLGATLRRAITLPESEACALLGVCRQQLASALTALAQRYNK</sequence>
<dbReference type="PROSITE" id="PS50977">
    <property type="entry name" value="HTH_TETR_2"/>
    <property type="match status" value="1"/>
</dbReference>
<dbReference type="InterPro" id="IPR009057">
    <property type="entry name" value="Homeodomain-like_sf"/>
</dbReference>
<dbReference type="SUPFAM" id="SSF46689">
    <property type="entry name" value="Homeodomain-like"/>
    <property type="match status" value="1"/>
</dbReference>
<name>A0AB39USM0_9GAMM</name>
<dbReference type="Pfam" id="PF00440">
    <property type="entry name" value="TetR_N"/>
    <property type="match status" value="1"/>
</dbReference>
<dbReference type="InterPro" id="IPR001647">
    <property type="entry name" value="HTH_TetR"/>
</dbReference>
<dbReference type="PANTHER" id="PTHR30055:SF234">
    <property type="entry name" value="HTH-TYPE TRANSCRIPTIONAL REGULATOR BETI"/>
    <property type="match status" value="1"/>
</dbReference>
<organism evidence="6">
    <name type="scientific">Thermohahella caldifontis</name>
    <dbReference type="NCBI Taxonomy" id="3142973"/>
    <lineage>
        <taxon>Bacteria</taxon>
        <taxon>Pseudomonadati</taxon>
        <taxon>Pseudomonadota</taxon>
        <taxon>Gammaproteobacteria</taxon>
        <taxon>Oceanospirillales</taxon>
        <taxon>Hahellaceae</taxon>
        <taxon>Thermohahella</taxon>
    </lineage>
</organism>
<dbReference type="InterPro" id="IPR050109">
    <property type="entry name" value="HTH-type_TetR-like_transc_reg"/>
</dbReference>
<reference evidence="6" key="1">
    <citation type="submission" date="2024-05" db="EMBL/GenBank/DDBJ databases">
        <title>Genome sequencing of novel strain.</title>
        <authorList>
            <person name="Ganbat D."/>
            <person name="Ganbat S."/>
            <person name="Lee S.-J."/>
        </authorList>
    </citation>
    <scope>NUCLEOTIDE SEQUENCE</scope>
    <source>
        <strain evidence="6">SMD15-11</strain>
    </source>
</reference>
<proteinExistence type="predicted"/>
<gene>
    <name evidence="6" type="ORF">AAIA72_08855</name>
</gene>
<dbReference type="Gene3D" id="1.10.357.10">
    <property type="entry name" value="Tetracycline Repressor, domain 2"/>
    <property type="match status" value="1"/>
</dbReference>
<evidence type="ECO:0000256" key="3">
    <source>
        <dbReference type="ARBA" id="ARBA00023163"/>
    </source>
</evidence>
<protein>
    <submittedName>
        <fullName evidence="6">TetR/AcrR family transcriptional regulator</fullName>
    </submittedName>
</protein>
<accession>A0AB39USM0</accession>
<dbReference type="AlphaFoldDB" id="A0AB39USM0"/>
<evidence type="ECO:0000259" key="5">
    <source>
        <dbReference type="PROSITE" id="PS50977"/>
    </source>
</evidence>
<dbReference type="InterPro" id="IPR041674">
    <property type="entry name" value="TetR_C_22"/>
</dbReference>
<keyword evidence="3" id="KW-0804">Transcription</keyword>